<dbReference type="EMBL" id="CCSD01000066">
    <property type="protein sequence ID" value="CDZ89662.1"/>
    <property type="molecule type" value="Genomic_DNA"/>
</dbReference>
<evidence type="ECO:0000313" key="2">
    <source>
        <dbReference type="Proteomes" id="UP000042997"/>
    </source>
</evidence>
<dbReference type="RefSeq" id="WP_006946852.1">
    <property type="nucleotide sequence ID" value="NZ_CP023714.1"/>
</dbReference>
<protein>
    <submittedName>
        <fullName evidence="1">Uncharacterized protein</fullName>
    </submittedName>
</protein>
<proteinExistence type="predicted"/>
<sequence length="87" mass="9694">MMFWYDHNVSGWGYVLMIIGMVGFWALVIFAVVALVRSLGSNSGPIPPTAEPTAEQVLGLRLARGEIDADEYRQRLEALHRTLPPKP</sequence>
<accession>A0A098BN71</accession>
<gene>
    <name evidence="1" type="ORF">RHRU231_540009</name>
</gene>
<dbReference type="OrthoDB" id="3748887at2"/>
<dbReference type="AlphaFoldDB" id="A0A098BN71"/>
<dbReference type="Proteomes" id="UP000042997">
    <property type="component" value="Unassembled WGS sequence"/>
</dbReference>
<evidence type="ECO:0000313" key="1">
    <source>
        <dbReference type="EMBL" id="CDZ89662.1"/>
    </source>
</evidence>
<name>A0A098BN71_9NOCA</name>
<organism evidence="1 2">
    <name type="scientific">Rhodococcus ruber</name>
    <dbReference type="NCBI Taxonomy" id="1830"/>
    <lineage>
        <taxon>Bacteria</taxon>
        <taxon>Bacillati</taxon>
        <taxon>Actinomycetota</taxon>
        <taxon>Actinomycetes</taxon>
        <taxon>Mycobacteriales</taxon>
        <taxon>Nocardiaceae</taxon>
        <taxon>Rhodococcus</taxon>
    </lineage>
</organism>
<reference evidence="1 2" key="1">
    <citation type="journal article" date="2014" name="Genome Announc.">
        <title>Draft Genome Sequence of Propane- and Butane-Oxidizing Actinobacterium Rhodococcus ruber IEGM 231.</title>
        <authorList>
            <person name="Ivshina I.B."/>
            <person name="Kuyukina M.S."/>
            <person name="Krivoruchko A.V."/>
            <person name="Barbe V."/>
            <person name="Fischer C."/>
        </authorList>
    </citation>
    <scope>NUCLEOTIDE SEQUENCE [LARGE SCALE GENOMIC DNA]</scope>
</reference>